<evidence type="ECO:0000256" key="5">
    <source>
        <dbReference type="ARBA" id="ARBA00023136"/>
    </source>
</evidence>
<keyword evidence="2" id="KW-1003">Cell membrane</keyword>
<proteinExistence type="inferred from homology"/>
<evidence type="ECO:0000256" key="6">
    <source>
        <dbReference type="ARBA" id="ARBA00038076"/>
    </source>
</evidence>
<evidence type="ECO:0000256" key="3">
    <source>
        <dbReference type="ARBA" id="ARBA00022692"/>
    </source>
</evidence>
<feature type="transmembrane region" description="Helical" evidence="7">
    <location>
        <begin position="351"/>
        <end position="377"/>
    </location>
</feature>
<feature type="domain" description="ABC3 transporter permease C-terminal" evidence="8">
    <location>
        <begin position="310"/>
        <end position="423"/>
    </location>
</feature>
<evidence type="ECO:0000259" key="9">
    <source>
        <dbReference type="Pfam" id="PF12704"/>
    </source>
</evidence>
<sequence>MPTPRPETVARVLRGSHQWLPDLQLGLQNLLLHRLRSLLTMLGMIFGVAAVVSMLSIGAGARQKVMALIEQMGVHNLIVEAKETTEWRAHQQVRKISPGLTFADYRVIRDDVGDIVAATPRKRMTPSKTMPKSQQDPPTLYGVNPSYWKIAGLQVLEGRFFTDDEDAQAAPVCVLGAAARSSLFGAADPVGQYVKANEVWFRVIGVAAPQLSSQTEVAGVPTQDLNNTIYVPVNSAVLRLEDNYSDVRDEIDGMYLKIRDDADMGSVAQLVRAILDSSHHSAGDFSVIVPAELLAEQKRTERLFNAVMVAIASISLLVGGIGIMNIMLASILERTREIGVRRAVGARQGDIIRQFVVEAMLISFVGGSFGIVFGFLMSRLIAWLAGWSTIVTVSSILLAFIVSISVGLVFGIYPAVKAARLDPVEAIRYE</sequence>
<evidence type="ECO:0000256" key="2">
    <source>
        <dbReference type="ARBA" id="ARBA00022475"/>
    </source>
</evidence>
<evidence type="ECO:0008006" key="12">
    <source>
        <dbReference type="Google" id="ProtNLM"/>
    </source>
</evidence>
<dbReference type="InterPro" id="IPR050250">
    <property type="entry name" value="Macrolide_Exporter_MacB"/>
</dbReference>
<organism evidence="10 11">
    <name type="scientific">Candidatus Sulfotelmatobacter kueseliae</name>
    <dbReference type="NCBI Taxonomy" id="2042962"/>
    <lineage>
        <taxon>Bacteria</taxon>
        <taxon>Pseudomonadati</taxon>
        <taxon>Acidobacteriota</taxon>
        <taxon>Terriglobia</taxon>
        <taxon>Terriglobales</taxon>
        <taxon>Candidatus Korobacteraceae</taxon>
        <taxon>Candidatus Sulfotelmatobacter</taxon>
    </lineage>
</organism>
<reference evidence="11" key="1">
    <citation type="submission" date="2018-02" db="EMBL/GenBank/DDBJ databases">
        <authorList>
            <person name="Hausmann B."/>
        </authorList>
    </citation>
    <scope>NUCLEOTIDE SEQUENCE [LARGE SCALE GENOMIC DNA]</scope>
    <source>
        <strain evidence="11">Peat soil MAG SbA1</strain>
    </source>
</reference>
<keyword evidence="5 7" id="KW-0472">Membrane</keyword>
<dbReference type="EMBL" id="OMOD01000113">
    <property type="protein sequence ID" value="SPF38868.1"/>
    <property type="molecule type" value="Genomic_DNA"/>
</dbReference>
<feature type="transmembrane region" description="Helical" evidence="7">
    <location>
        <begin position="303"/>
        <end position="331"/>
    </location>
</feature>
<dbReference type="GO" id="GO:0005886">
    <property type="term" value="C:plasma membrane"/>
    <property type="evidence" value="ECO:0007669"/>
    <property type="project" value="UniProtKB-SubCell"/>
</dbReference>
<dbReference type="Pfam" id="PF02687">
    <property type="entry name" value="FtsX"/>
    <property type="match status" value="1"/>
</dbReference>
<accession>A0A2U3KGT6</accession>
<dbReference type="InterPro" id="IPR003838">
    <property type="entry name" value="ABC3_permease_C"/>
</dbReference>
<dbReference type="InterPro" id="IPR025857">
    <property type="entry name" value="MacB_PCD"/>
</dbReference>
<evidence type="ECO:0000256" key="7">
    <source>
        <dbReference type="SAM" id="Phobius"/>
    </source>
</evidence>
<feature type="transmembrane region" description="Helical" evidence="7">
    <location>
        <begin position="38"/>
        <end position="61"/>
    </location>
</feature>
<evidence type="ECO:0000313" key="10">
    <source>
        <dbReference type="EMBL" id="SPF38868.1"/>
    </source>
</evidence>
<keyword evidence="4 7" id="KW-1133">Transmembrane helix</keyword>
<comment type="subcellular location">
    <subcellularLocation>
        <location evidence="1">Cell membrane</location>
        <topology evidence="1">Multi-pass membrane protein</topology>
    </subcellularLocation>
</comment>
<dbReference type="Pfam" id="PF12704">
    <property type="entry name" value="MacB_PCD"/>
    <property type="match status" value="1"/>
</dbReference>
<keyword evidence="3 7" id="KW-0812">Transmembrane</keyword>
<dbReference type="PANTHER" id="PTHR30572">
    <property type="entry name" value="MEMBRANE COMPONENT OF TRANSPORTER-RELATED"/>
    <property type="match status" value="1"/>
</dbReference>
<protein>
    <recommendedName>
        <fullName evidence="12">ABC efflux pump, inner membrane subunit</fullName>
    </recommendedName>
</protein>
<feature type="transmembrane region" description="Helical" evidence="7">
    <location>
        <begin position="389"/>
        <end position="413"/>
    </location>
</feature>
<evidence type="ECO:0000256" key="4">
    <source>
        <dbReference type="ARBA" id="ARBA00022989"/>
    </source>
</evidence>
<gene>
    <name evidence="10" type="ORF">SBA1_210014</name>
</gene>
<dbReference type="AlphaFoldDB" id="A0A2U3KGT6"/>
<evidence type="ECO:0000259" key="8">
    <source>
        <dbReference type="Pfam" id="PF02687"/>
    </source>
</evidence>
<evidence type="ECO:0000313" key="11">
    <source>
        <dbReference type="Proteomes" id="UP000238701"/>
    </source>
</evidence>
<dbReference type="PANTHER" id="PTHR30572:SF4">
    <property type="entry name" value="ABC TRANSPORTER PERMEASE YTRF"/>
    <property type="match status" value="1"/>
</dbReference>
<comment type="similarity">
    <text evidence="6">Belongs to the ABC-4 integral membrane protein family.</text>
</comment>
<evidence type="ECO:0000256" key="1">
    <source>
        <dbReference type="ARBA" id="ARBA00004651"/>
    </source>
</evidence>
<feature type="domain" description="MacB-like periplasmic core" evidence="9">
    <location>
        <begin position="37"/>
        <end position="273"/>
    </location>
</feature>
<name>A0A2U3KGT6_9BACT</name>
<dbReference type="Proteomes" id="UP000238701">
    <property type="component" value="Unassembled WGS sequence"/>
</dbReference>
<dbReference type="GO" id="GO:0022857">
    <property type="term" value="F:transmembrane transporter activity"/>
    <property type="evidence" value="ECO:0007669"/>
    <property type="project" value="TreeGrafter"/>
</dbReference>